<dbReference type="EMBL" id="CP004372">
    <property type="protein sequence ID" value="AHM05431.1"/>
    <property type="molecule type" value="Genomic_DNA"/>
</dbReference>
<dbReference type="Proteomes" id="UP000019593">
    <property type="component" value="Chromosome"/>
</dbReference>
<dbReference type="SUPFAM" id="SSF53448">
    <property type="entry name" value="Nucleotide-diphospho-sugar transferases"/>
    <property type="match status" value="1"/>
</dbReference>
<dbReference type="KEGG" id="red:roselon_03168"/>
<gene>
    <name evidence="2" type="ORF">roselon_03168</name>
</gene>
<protein>
    <submittedName>
        <fullName evidence="2">Glucosyltransferase</fullName>
    </submittedName>
</protein>
<dbReference type="Gene3D" id="3.90.550.10">
    <property type="entry name" value="Spore Coat Polysaccharide Biosynthesis Protein SpsA, Chain A"/>
    <property type="match status" value="1"/>
</dbReference>
<name>W8S908_9RHOB</name>
<evidence type="ECO:0000313" key="2">
    <source>
        <dbReference type="EMBL" id="AHM05431.1"/>
    </source>
</evidence>
<keyword evidence="3" id="KW-1185">Reference proteome</keyword>
<dbReference type="AlphaFoldDB" id="W8S908"/>
<dbReference type="InterPro" id="IPR001173">
    <property type="entry name" value="Glyco_trans_2-like"/>
</dbReference>
<evidence type="ECO:0000259" key="1">
    <source>
        <dbReference type="Pfam" id="PF00535"/>
    </source>
</evidence>
<dbReference type="GO" id="GO:0016758">
    <property type="term" value="F:hexosyltransferase activity"/>
    <property type="evidence" value="ECO:0007669"/>
    <property type="project" value="UniProtKB-ARBA"/>
</dbReference>
<dbReference type="PANTHER" id="PTHR22916">
    <property type="entry name" value="GLYCOSYLTRANSFERASE"/>
    <property type="match status" value="1"/>
</dbReference>
<proteinExistence type="predicted"/>
<dbReference type="RefSeq" id="WP_025313089.1">
    <property type="nucleotide sequence ID" value="NZ_CP004372.1"/>
</dbReference>
<dbReference type="InterPro" id="IPR029044">
    <property type="entry name" value="Nucleotide-diphossugar_trans"/>
</dbReference>
<sequence length="308" mass="33549">MPRFSIILPCFNAAATLPDTLESIRAQSCRDWEVICVDDGSTDDTVSIIDAHAAQDDRICLIRNPRKGPSAARNTGGLSYATGEILAFCDADDLWEPRKLERLSAIFETADPDAVYGQVAFFDGDAGARMRRSTVPDGPVTIAMLLGENPVCTTSNLSVTRQAFAATGGFDEGLVHNEDLEWLVRCVGTGRRIIGDPALHVLYRRTPGGLSSDLMRMRDSRTRVLDSAATFGVRPDARAEAIFARYLARRALRLDAEARLALGFALRGLRTNPVAFLFPLRRGAATALAALLAPVFPRPLRRALFSSK</sequence>
<keyword evidence="2" id="KW-0808">Transferase</keyword>
<dbReference type="PATRIC" id="fig|1294273.3.peg.3126"/>
<dbReference type="Pfam" id="PF00535">
    <property type="entry name" value="Glycos_transf_2"/>
    <property type="match status" value="1"/>
</dbReference>
<dbReference type="STRING" id="1294273.roselon_03168"/>
<dbReference type="HOGENOM" id="CLU_025996_0_0_5"/>
<organism evidence="2 3">
    <name type="scientific">Roseicyclus elongatus DSM 19469</name>
    <dbReference type="NCBI Taxonomy" id="1294273"/>
    <lineage>
        <taxon>Bacteria</taxon>
        <taxon>Pseudomonadati</taxon>
        <taxon>Pseudomonadota</taxon>
        <taxon>Alphaproteobacteria</taxon>
        <taxon>Rhodobacterales</taxon>
        <taxon>Roseobacteraceae</taxon>
        <taxon>Roseicyclus</taxon>
    </lineage>
</organism>
<dbReference type="eggNOG" id="COG1216">
    <property type="taxonomic scope" value="Bacteria"/>
</dbReference>
<dbReference type="PANTHER" id="PTHR22916:SF3">
    <property type="entry name" value="UDP-GLCNAC:BETAGAL BETA-1,3-N-ACETYLGLUCOSAMINYLTRANSFERASE-LIKE PROTEIN 1"/>
    <property type="match status" value="1"/>
</dbReference>
<dbReference type="OrthoDB" id="5291101at2"/>
<reference evidence="2 3" key="1">
    <citation type="submission" date="2013-03" db="EMBL/GenBank/DDBJ databases">
        <authorList>
            <person name="Fiebig A."/>
            <person name="Goeker M."/>
            <person name="Klenk H.-P.P."/>
        </authorList>
    </citation>
    <scope>NUCLEOTIDE SEQUENCE [LARGE SCALE GENOMIC DNA]</scope>
    <source>
        <strain evidence="3">DSM 19469</strain>
    </source>
</reference>
<accession>W8S908</accession>
<feature type="domain" description="Glycosyltransferase 2-like" evidence="1">
    <location>
        <begin position="5"/>
        <end position="164"/>
    </location>
</feature>
<evidence type="ECO:0000313" key="3">
    <source>
        <dbReference type="Proteomes" id="UP000019593"/>
    </source>
</evidence>